<evidence type="ECO:0000256" key="1">
    <source>
        <dbReference type="ARBA" id="ARBA00004141"/>
    </source>
</evidence>
<name>A0A8H4X6V9_9HYPO</name>
<comment type="similarity">
    <text evidence="5">Belongs to the SAT4 family.</text>
</comment>
<keyword evidence="3 6" id="KW-1133">Transmembrane helix</keyword>
<feature type="transmembrane region" description="Helical" evidence="6">
    <location>
        <begin position="556"/>
        <end position="577"/>
    </location>
</feature>
<feature type="transmembrane region" description="Helical" evidence="6">
    <location>
        <begin position="172"/>
        <end position="199"/>
    </location>
</feature>
<dbReference type="AlphaFoldDB" id="A0A8H4X6V9"/>
<feature type="transmembrane region" description="Helical" evidence="6">
    <location>
        <begin position="481"/>
        <end position="505"/>
    </location>
</feature>
<dbReference type="InterPro" id="IPR049326">
    <property type="entry name" value="Rhodopsin_dom_fungi"/>
</dbReference>
<accession>A0A8H4X6V9</accession>
<reference evidence="8" key="2">
    <citation type="submission" date="2020-05" db="EMBL/GenBank/DDBJ databases">
        <authorList>
            <person name="Kim H.-S."/>
            <person name="Proctor R.H."/>
            <person name="Brown D.W."/>
        </authorList>
    </citation>
    <scope>NUCLEOTIDE SEQUENCE</scope>
    <source>
        <strain evidence="8">NRRL 20472</strain>
    </source>
</reference>
<dbReference type="OrthoDB" id="3897607at2759"/>
<keyword evidence="2 6" id="KW-0812">Transmembrane</keyword>
<evidence type="ECO:0000256" key="2">
    <source>
        <dbReference type="ARBA" id="ARBA00022692"/>
    </source>
</evidence>
<evidence type="ECO:0000313" key="8">
    <source>
        <dbReference type="EMBL" id="KAF4963470.1"/>
    </source>
</evidence>
<dbReference type="Proteomes" id="UP000622797">
    <property type="component" value="Unassembled WGS sequence"/>
</dbReference>
<feature type="transmembrane region" description="Helical" evidence="6">
    <location>
        <begin position="440"/>
        <end position="460"/>
    </location>
</feature>
<evidence type="ECO:0000313" key="9">
    <source>
        <dbReference type="Proteomes" id="UP000622797"/>
    </source>
</evidence>
<proteinExistence type="inferred from homology"/>
<gene>
    <name evidence="8" type="ORF">FSARC_8519</name>
</gene>
<reference evidence="8" key="1">
    <citation type="journal article" date="2020" name="BMC Genomics">
        <title>Correction to: Identification and distribution of gene clusters required for synthesis of sphingolipid metabolism inhibitors in diverse species of the filamentous fungus Fusarium.</title>
        <authorList>
            <person name="Kim H.S."/>
            <person name="Lohmar J.M."/>
            <person name="Busman M."/>
            <person name="Brown D.W."/>
            <person name="Naumann T.A."/>
            <person name="Divon H.H."/>
            <person name="Lysoe E."/>
            <person name="Uhlig S."/>
            <person name="Proctor R.H."/>
        </authorList>
    </citation>
    <scope>NUCLEOTIDE SEQUENCE</scope>
    <source>
        <strain evidence="8">NRRL 20472</strain>
    </source>
</reference>
<keyword evidence="4 6" id="KW-0472">Membrane</keyword>
<dbReference type="EMBL" id="JABEXW010000471">
    <property type="protein sequence ID" value="KAF4963470.1"/>
    <property type="molecule type" value="Genomic_DNA"/>
</dbReference>
<sequence>MADAMEPWHSVKPSGLAAAILGVDIAFTALCLAVVSLRVWIRLTTRCFGHEDWLMCIGTLLNMVHNGIVIWGVFTGVGTRDSELNMAIMMEGAKSVALWQIFYVSGSVFIKSSICIQLLRIATNKRYKYFLWCLIAVSVIITLIAMLAVLVRCKPVAASWNPALGTCIDQNIIVVLTYVVSGMNIVTDWSVAIMPVFILRNIQMRKTLKRMAILVMGVGVLASVATIIRLPYSSAYSNPKDQLYGIGNIILWTVVECGLGIIAGSMPMLRKLFKTLSKDESSYVVGSNDINLATIGQIRGKHHPMYDGDMRATVVAGDDRDSGRDDESTRQMIRESFGMGLYFAYMTLTGFGSAPYSTNVTSLLDVSFFHQKGKALSAYGLVYIKLHQKMTLYFSNTEAKAGYWRLTVCIAKATALPVVIRASFQLAISTLVNFAPAQMGLMYIPIMIGSLVGVLLGGILNDWMLVRMAQRRDVLAAAGCLLYGAGVHLIILCIGLVLLGLYLNLCLPFAPGYALDSYLALKDEILQLSSFGHNAFGGALSFCVRPWISASGPRNTIIYLVVVIFIAHATSILLQAWGKGLRRGSVPLYHNLCGQCLVL</sequence>
<organism evidence="8 9">
    <name type="scientific">Fusarium sarcochroum</name>
    <dbReference type="NCBI Taxonomy" id="1208366"/>
    <lineage>
        <taxon>Eukaryota</taxon>
        <taxon>Fungi</taxon>
        <taxon>Dikarya</taxon>
        <taxon>Ascomycota</taxon>
        <taxon>Pezizomycotina</taxon>
        <taxon>Sordariomycetes</taxon>
        <taxon>Hypocreomycetidae</taxon>
        <taxon>Hypocreales</taxon>
        <taxon>Nectriaceae</taxon>
        <taxon>Fusarium</taxon>
        <taxon>Fusarium lateritium species complex</taxon>
    </lineage>
</organism>
<dbReference type="PANTHER" id="PTHR33048">
    <property type="entry name" value="PTH11-LIKE INTEGRAL MEMBRANE PROTEIN (AFU_ORTHOLOGUE AFUA_5G11245)"/>
    <property type="match status" value="1"/>
</dbReference>
<dbReference type="InterPro" id="IPR036259">
    <property type="entry name" value="MFS_trans_sf"/>
</dbReference>
<feature type="transmembrane region" description="Helical" evidence="6">
    <location>
        <begin position="97"/>
        <end position="119"/>
    </location>
</feature>
<feature type="transmembrane region" description="Helical" evidence="6">
    <location>
        <begin position="406"/>
        <end position="428"/>
    </location>
</feature>
<evidence type="ECO:0000259" key="7">
    <source>
        <dbReference type="Pfam" id="PF20684"/>
    </source>
</evidence>
<dbReference type="GO" id="GO:0016020">
    <property type="term" value="C:membrane"/>
    <property type="evidence" value="ECO:0007669"/>
    <property type="project" value="UniProtKB-SubCell"/>
</dbReference>
<feature type="transmembrane region" description="Helical" evidence="6">
    <location>
        <begin position="16"/>
        <end position="41"/>
    </location>
</feature>
<evidence type="ECO:0000256" key="3">
    <source>
        <dbReference type="ARBA" id="ARBA00022989"/>
    </source>
</evidence>
<dbReference type="SUPFAM" id="SSF103473">
    <property type="entry name" value="MFS general substrate transporter"/>
    <property type="match status" value="1"/>
</dbReference>
<feature type="domain" description="Rhodopsin" evidence="7">
    <location>
        <begin position="37"/>
        <end position="274"/>
    </location>
</feature>
<feature type="transmembrane region" description="Helical" evidence="6">
    <location>
        <begin position="53"/>
        <end position="77"/>
    </location>
</feature>
<comment type="caution">
    <text evidence="8">The sequence shown here is derived from an EMBL/GenBank/DDBJ whole genome shotgun (WGS) entry which is preliminary data.</text>
</comment>
<feature type="transmembrane region" description="Helical" evidence="6">
    <location>
        <begin position="131"/>
        <end position="152"/>
    </location>
</feature>
<dbReference type="PANTHER" id="PTHR33048:SF15">
    <property type="entry name" value="INTEGRAL MEMBRANE PROTEIN"/>
    <property type="match status" value="1"/>
</dbReference>
<dbReference type="Pfam" id="PF20684">
    <property type="entry name" value="Fung_rhodopsin"/>
    <property type="match status" value="1"/>
</dbReference>
<dbReference type="InterPro" id="IPR052337">
    <property type="entry name" value="SAT4-like"/>
</dbReference>
<feature type="transmembrane region" description="Helical" evidence="6">
    <location>
        <begin position="211"/>
        <end position="232"/>
    </location>
</feature>
<feature type="transmembrane region" description="Helical" evidence="6">
    <location>
        <begin position="244"/>
        <end position="264"/>
    </location>
</feature>
<protein>
    <recommendedName>
        <fullName evidence="7">Rhodopsin domain-containing protein</fullName>
    </recommendedName>
</protein>
<evidence type="ECO:0000256" key="6">
    <source>
        <dbReference type="SAM" id="Phobius"/>
    </source>
</evidence>
<evidence type="ECO:0000256" key="4">
    <source>
        <dbReference type="ARBA" id="ARBA00023136"/>
    </source>
</evidence>
<keyword evidence="9" id="KW-1185">Reference proteome</keyword>
<comment type="subcellular location">
    <subcellularLocation>
        <location evidence="1">Membrane</location>
        <topology evidence="1">Multi-pass membrane protein</topology>
    </subcellularLocation>
</comment>
<evidence type="ECO:0000256" key="5">
    <source>
        <dbReference type="ARBA" id="ARBA00038359"/>
    </source>
</evidence>